<evidence type="ECO:0000313" key="7">
    <source>
        <dbReference type="Proteomes" id="UP000249898"/>
    </source>
</evidence>
<evidence type="ECO:0000256" key="1">
    <source>
        <dbReference type="ARBA" id="ARBA00004167"/>
    </source>
</evidence>
<dbReference type="InterPro" id="IPR041664">
    <property type="entry name" value="AAA_16"/>
</dbReference>
<dbReference type="Gene3D" id="3.40.50.300">
    <property type="entry name" value="P-loop containing nucleotide triphosphate hydrolases"/>
    <property type="match status" value="1"/>
</dbReference>
<organism evidence="6 7">
    <name type="scientific">Marinomonas primoryensis</name>
    <dbReference type="NCBI Taxonomy" id="178399"/>
    <lineage>
        <taxon>Bacteria</taxon>
        <taxon>Pseudomonadati</taxon>
        <taxon>Pseudomonadota</taxon>
        <taxon>Gammaproteobacteria</taxon>
        <taxon>Oceanospirillales</taxon>
        <taxon>Oceanospirillaceae</taxon>
        <taxon>Marinomonas</taxon>
    </lineage>
</organism>
<keyword evidence="3 4" id="KW-0067">ATP-binding</keyword>
<dbReference type="InterPro" id="IPR008271">
    <property type="entry name" value="Ser/Thr_kinase_AS"/>
</dbReference>
<dbReference type="SUPFAM" id="SSF48452">
    <property type="entry name" value="TPR-like"/>
    <property type="match status" value="2"/>
</dbReference>
<dbReference type="PROSITE" id="PS00107">
    <property type="entry name" value="PROTEIN_KINASE_ATP"/>
    <property type="match status" value="1"/>
</dbReference>
<proteinExistence type="predicted"/>
<dbReference type="OrthoDB" id="9801841at2"/>
<accession>A0A2Z4PVA4</accession>
<dbReference type="InterPro" id="IPR027417">
    <property type="entry name" value="P-loop_NTPase"/>
</dbReference>
<dbReference type="CDD" id="cd14014">
    <property type="entry name" value="STKc_PknB_like"/>
    <property type="match status" value="1"/>
</dbReference>
<dbReference type="InterPro" id="IPR029787">
    <property type="entry name" value="Nucleotide_cyclase"/>
</dbReference>
<dbReference type="GO" id="GO:0005737">
    <property type="term" value="C:cytoplasm"/>
    <property type="evidence" value="ECO:0007669"/>
    <property type="project" value="TreeGrafter"/>
</dbReference>
<dbReference type="InterPro" id="IPR000719">
    <property type="entry name" value="Prot_kinase_dom"/>
</dbReference>
<feature type="domain" description="Protein kinase" evidence="5">
    <location>
        <begin position="20"/>
        <end position="292"/>
    </location>
</feature>
<feature type="binding site" evidence="4">
    <location>
        <position position="49"/>
    </location>
    <ligand>
        <name>ATP</name>
        <dbReference type="ChEBI" id="CHEBI:30616"/>
    </ligand>
</feature>
<dbReference type="SMART" id="SM00220">
    <property type="entry name" value="S_TKc"/>
    <property type="match status" value="1"/>
</dbReference>
<dbReference type="SUPFAM" id="SSF52540">
    <property type="entry name" value="P-loop containing nucleoside triphosphate hydrolases"/>
    <property type="match status" value="1"/>
</dbReference>
<dbReference type="RefSeq" id="WP_112140133.1">
    <property type="nucleotide sequence ID" value="NZ_CP016181.1"/>
</dbReference>
<reference evidence="6 7" key="1">
    <citation type="submission" date="2016-06" db="EMBL/GenBank/DDBJ databases">
        <title>The sequenced genome of the ice-adhering bacterium Marinomonas primoryensis, from Antarctica.</title>
        <authorList>
            <person name="Graham L."/>
            <person name="Vance T.D.R."/>
            <person name="Davies P.L."/>
        </authorList>
    </citation>
    <scope>NUCLEOTIDE SEQUENCE [LARGE SCALE GENOMIC DNA]</scope>
    <source>
        <strain evidence="6 7">AceL</strain>
    </source>
</reference>
<keyword evidence="2 4" id="KW-0547">Nucleotide-binding</keyword>
<evidence type="ECO:0000259" key="5">
    <source>
        <dbReference type="PROSITE" id="PS50011"/>
    </source>
</evidence>
<protein>
    <recommendedName>
        <fullName evidence="5">Protein kinase domain-containing protein</fullName>
    </recommendedName>
</protein>
<dbReference type="InterPro" id="IPR019734">
    <property type="entry name" value="TPR_rpt"/>
</dbReference>
<dbReference type="Proteomes" id="UP000249898">
    <property type="component" value="Chromosome"/>
</dbReference>
<dbReference type="InterPro" id="IPR011990">
    <property type="entry name" value="TPR-like_helical_dom_sf"/>
</dbReference>
<dbReference type="Pfam" id="PF00069">
    <property type="entry name" value="Pkinase"/>
    <property type="match status" value="1"/>
</dbReference>
<dbReference type="Gene3D" id="1.10.510.10">
    <property type="entry name" value="Transferase(Phosphotransferase) domain 1"/>
    <property type="match status" value="1"/>
</dbReference>
<dbReference type="GO" id="GO:0005524">
    <property type="term" value="F:ATP binding"/>
    <property type="evidence" value="ECO:0007669"/>
    <property type="project" value="UniProtKB-UniRule"/>
</dbReference>
<dbReference type="EMBL" id="CP016181">
    <property type="protein sequence ID" value="AWY01548.1"/>
    <property type="molecule type" value="Genomic_DNA"/>
</dbReference>
<dbReference type="PANTHER" id="PTHR16305">
    <property type="entry name" value="TESTICULAR SOLUBLE ADENYLYL CYCLASE"/>
    <property type="match status" value="1"/>
</dbReference>
<dbReference type="InterPro" id="IPR011009">
    <property type="entry name" value="Kinase-like_dom_sf"/>
</dbReference>
<dbReference type="SMART" id="SM00028">
    <property type="entry name" value="TPR"/>
    <property type="match status" value="4"/>
</dbReference>
<dbReference type="PROSITE" id="PS50011">
    <property type="entry name" value="PROTEIN_KINASE_DOM"/>
    <property type="match status" value="1"/>
</dbReference>
<dbReference type="Pfam" id="PF13191">
    <property type="entry name" value="AAA_16"/>
    <property type="match status" value="1"/>
</dbReference>
<dbReference type="PROSITE" id="PS00108">
    <property type="entry name" value="PROTEIN_KINASE_ST"/>
    <property type="match status" value="1"/>
</dbReference>
<dbReference type="GO" id="GO:0004672">
    <property type="term" value="F:protein kinase activity"/>
    <property type="evidence" value="ECO:0007669"/>
    <property type="project" value="InterPro"/>
</dbReference>
<dbReference type="Gene3D" id="3.30.70.1230">
    <property type="entry name" value="Nucleotide cyclase"/>
    <property type="match status" value="1"/>
</dbReference>
<comment type="subcellular location">
    <subcellularLocation>
        <location evidence="1">Membrane</location>
        <topology evidence="1">Single-pass membrane protein</topology>
    </subcellularLocation>
</comment>
<dbReference type="GO" id="GO:0016020">
    <property type="term" value="C:membrane"/>
    <property type="evidence" value="ECO:0007669"/>
    <property type="project" value="UniProtKB-SubCell"/>
</dbReference>
<evidence type="ECO:0000256" key="3">
    <source>
        <dbReference type="ARBA" id="ARBA00022840"/>
    </source>
</evidence>
<dbReference type="SUPFAM" id="SSF56112">
    <property type="entry name" value="Protein kinase-like (PK-like)"/>
    <property type="match status" value="1"/>
</dbReference>
<dbReference type="PANTHER" id="PTHR16305:SF28">
    <property type="entry name" value="GUANYLATE CYCLASE DOMAIN-CONTAINING PROTEIN"/>
    <property type="match status" value="1"/>
</dbReference>
<dbReference type="Gene3D" id="1.25.40.10">
    <property type="entry name" value="Tetratricopeptide repeat domain"/>
    <property type="match status" value="2"/>
</dbReference>
<evidence type="ECO:0000256" key="4">
    <source>
        <dbReference type="PROSITE-ProRule" id="PRU10141"/>
    </source>
</evidence>
<evidence type="ECO:0000313" key="6">
    <source>
        <dbReference type="EMBL" id="AWY01548.1"/>
    </source>
</evidence>
<gene>
    <name evidence="6" type="ORF">A8139_17460</name>
</gene>
<name>A0A2Z4PVA4_9GAMM</name>
<evidence type="ECO:0000256" key="2">
    <source>
        <dbReference type="ARBA" id="ARBA00022741"/>
    </source>
</evidence>
<dbReference type="GO" id="GO:0004016">
    <property type="term" value="F:adenylate cyclase activity"/>
    <property type="evidence" value="ECO:0007669"/>
    <property type="project" value="TreeGrafter"/>
</dbReference>
<sequence>MPSVAIQDEFKCLHFESEDYELKHKIGQGGFSSVFKAVHKKTNQTVAIKFLQFTTQSDPKYRQQQLSRFERESNLVGQLSHPHIVRLLDKGGIENTNVYSVFEYVDGISLSDYIKQEGALSVEETHSIMLQILDALVHAHQQGIIHRDIKPSNIMLSRTGAKHHVKLLDFGISTITLGQRTEDYLALTINQGPIGTPTYCAPEQLRGELTTFSSDIYMWGLVFIECLTGVPAITGASVAEVYHKHLNDMPISIPAPLHSHPLGQLLQRSLRKNASERINSAQTLYNELSELVLTNLVGRFLPVTTQTQNNDVTLELRQDDPNYLPVTSTQSAERKQITTLSLRIQVKDIDHSAIEIEIIEAIFQSIRRQFIDVAQRYDGFHVGNLSGFCVFYFGYPIASDHDARLAARTALEIISLTKKQQPYINARHGCEFELNIGIHTGILLKHGNTVPDGFASHRASDLALQAQKNSILCSLDTKIILDNYYQFAEQQLSKHQHSKHKSTQQDHAQLIAERTIEAFGFIRGMRNTYPLIGRDTELATLRHALENVSSHKIIHLHGEAGIGKSRLMHEFRQLESHRAHRIFQALPEHQNNALFPILSAIKHLLTSLFDQQQSQGEQLTELIEKGNLLGPTTEITTLLAAWLNINDIENRQLFSLEPAVQKSLLFEGLTYILTHYLDQNTQRSQSVGHVYIFEDIHWADATTLEFIAHLAKQDEIQSIITTSRQSAPIAFAKNSFTSIQLEQLTEVATEEFIHTLFENVKISSRVMTLLVTRTDGIPLFIEELVSMLKRRNLVQLTQDTIDFVDPQKIDDIPSSLRESIQNKIDGLIYAKDTLQLAAALGRQFDYNLLIAASHFSELQVQNDVSELIDNQLIIQQRHVDGDRYLFKHALVRDTGYDSIEKKARPELHERIAESILNTTKAVDRFIASDLAQHYEKAQQYHKASQYYYQAANEAETTFAVDDAIHLYQSALQCYRKIDFQPNQEMQKEEREKEQAQQDQLKPILKGFAGCLARDGQHDNARKTLQELIGLLEQTNDYETNDYETLASAHIALGKTYEVVHQHDDALKHYQAAHASLLKAPHSDKPEKSDWWNIWLEIKSAILCVYYWQGNTDKMKPILLNVEPVAEAVADKKQLIKYYYDQFQFQLRNKRYLLKSDDLIIPKKALKAAKKYNDKTILAPVLFMLGIGLVLSNNHLEAKKQLKSALEIATILQDKVLQTRCSTYLSFTSRLMKDIQSTQEYAKQSLALANETNMVDYIAVALANISWCNFSEGKYKQSSIYLEQSLAKWNHINTHFEFPFLWLSHLQAITLCSVDNDFAKKHIHQVPDFALTLLDPRQVPLPKVIERLLLQLADSANVSQRTSLIERLTKTAAEHRLL</sequence>
<dbReference type="InterPro" id="IPR017441">
    <property type="entry name" value="Protein_kinase_ATP_BS"/>
</dbReference>
<dbReference type="SUPFAM" id="SSF55073">
    <property type="entry name" value="Nucleotide cyclase"/>
    <property type="match status" value="1"/>
</dbReference>